<evidence type="ECO:0000313" key="3">
    <source>
        <dbReference type="EMBL" id="KAF9510134.1"/>
    </source>
</evidence>
<accession>A0A9P6AR47</accession>
<dbReference type="Proteomes" id="UP000886523">
    <property type="component" value="Unassembled WGS sequence"/>
</dbReference>
<evidence type="ECO:0000256" key="2">
    <source>
        <dbReference type="SAM" id="SignalP"/>
    </source>
</evidence>
<dbReference type="EMBL" id="MU129022">
    <property type="protein sequence ID" value="KAF9510134.1"/>
    <property type="molecule type" value="Genomic_DNA"/>
</dbReference>
<evidence type="ECO:0008006" key="5">
    <source>
        <dbReference type="Google" id="ProtNLM"/>
    </source>
</evidence>
<evidence type="ECO:0000256" key="1">
    <source>
        <dbReference type="SAM" id="MobiDB-lite"/>
    </source>
</evidence>
<dbReference type="AlphaFoldDB" id="A0A9P6AR47"/>
<name>A0A9P6AR47_9AGAM</name>
<reference evidence="3" key="1">
    <citation type="journal article" date="2020" name="Nat. Commun.">
        <title>Large-scale genome sequencing of mycorrhizal fungi provides insights into the early evolution of symbiotic traits.</title>
        <authorList>
            <person name="Miyauchi S."/>
            <person name="Kiss E."/>
            <person name="Kuo A."/>
            <person name="Drula E."/>
            <person name="Kohler A."/>
            <person name="Sanchez-Garcia M."/>
            <person name="Morin E."/>
            <person name="Andreopoulos B."/>
            <person name="Barry K.W."/>
            <person name="Bonito G."/>
            <person name="Buee M."/>
            <person name="Carver A."/>
            <person name="Chen C."/>
            <person name="Cichocki N."/>
            <person name="Clum A."/>
            <person name="Culley D."/>
            <person name="Crous P.W."/>
            <person name="Fauchery L."/>
            <person name="Girlanda M."/>
            <person name="Hayes R.D."/>
            <person name="Keri Z."/>
            <person name="LaButti K."/>
            <person name="Lipzen A."/>
            <person name="Lombard V."/>
            <person name="Magnuson J."/>
            <person name="Maillard F."/>
            <person name="Murat C."/>
            <person name="Nolan M."/>
            <person name="Ohm R.A."/>
            <person name="Pangilinan J."/>
            <person name="Pereira M.F."/>
            <person name="Perotto S."/>
            <person name="Peter M."/>
            <person name="Pfister S."/>
            <person name="Riley R."/>
            <person name="Sitrit Y."/>
            <person name="Stielow J.B."/>
            <person name="Szollosi G."/>
            <person name="Zifcakova L."/>
            <person name="Stursova M."/>
            <person name="Spatafora J.W."/>
            <person name="Tedersoo L."/>
            <person name="Vaario L.M."/>
            <person name="Yamada A."/>
            <person name="Yan M."/>
            <person name="Wang P."/>
            <person name="Xu J."/>
            <person name="Bruns T."/>
            <person name="Baldrian P."/>
            <person name="Vilgalys R."/>
            <person name="Dunand C."/>
            <person name="Henrissat B."/>
            <person name="Grigoriev I.V."/>
            <person name="Hibbett D."/>
            <person name="Nagy L.G."/>
            <person name="Martin F.M."/>
        </authorList>
    </citation>
    <scope>NUCLEOTIDE SEQUENCE</scope>
    <source>
        <strain evidence="3">UP504</strain>
    </source>
</reference>
<feature type="signal peptide" evidence="2">
    <location>
        <begin position="1"/>
        <end position="26"/>
    </location>
</feature>
<sequence length="128" mass="14284">MAPKEQQLLLFWCCLWFFLNTKKARAKYRRVATEVRETPAPERPQRTQRQAKHGTTPAAAGVGTSLPPPAPKSARQEHEAPCIIRIPHDVGNFAQLAERDTSPTTGYCSRLKSNKPVTSHPGSECYQS</sequence>
<feature type="compositionally biased region" description="Basic and acidic residues" evidence="1">
    <location>
        <begin position="31"/>
        <end position="45"/>
    </location>
</feature>
<proteinExistence type="predicted"/>
<keyword evidence="4" id="KW-1185">Reference proteome</keyword>
<feature type="region of interest" description="Disordered" evidence="1">
    <location>
        <begin position="31"/>
        <end position="77"/>
    </location>
</feature>
<comment type="caution">
    <text evidence="3">The sequence shown here is derived from an EMBL/GenBank/DDBJ whole genome shotgun (WGS) entry which is preliminary data.</text>
</comment>
<feature type="compositionally biased region" description="Polar residues" evidence="1">
    <location>
        <begin position="115"/>
        <end position="128"/>
    </location>
</feature>
<evidence type="ECO:0000313" key="4">
    <source>
        <dbReference type="Proteomes" id="UP000886523"/>
    </source>
</evidence>
<protein>
    <recommendedName>
        <fullName evidence="5">Secreted protein</fullName>
    </recommendedName>
</protein>
<feature type="chain" id="PRO_5040275517" description="Secreted protein" evidence="2">
    <location>
        <begin position="27"/>
        <end position="128"/>
    </location>
</feature>
<organism evidence="3 4">
    <name type="scientific">Hydnum rufescens UP504</name>
    <dbReference type="NCBI Taxonomy" id="1448309"/>
    <lineage>
        <taxon>Eukaryota</taxon>
        <taxon>Fungi</taxon>
        <taxon>Dikarya</taxon>
        <taxon>Basidiomycota</taxon>
        <taxon>Agaricomycotina</taxon>
        <taxon>Agaricomycetes</taxon>
        <taxon>Cantharellales</taxon>
        <taxon>Hydnaceae</taxon>
        <taxon>Hydnum</taxon>
    </lineage>
</organism>
<feature type="region of interest" description="Disordered" evidence="1">
    <location>
        <begin position="102"/>
        <end position="128"/>
    </location>
</feature>
<gene>
    <name evidence="3" type="ORF">BS47DRAFT_1364758</name>
</gene>
<keyword evidence="2" id="KW-0732">Signal</keyword>